<name>A0A0E9QP70_ANGAN</name>
<dbReference type="AlphaFoldDB" id="A0A0E9QP70"/>
<proteinExistence type="predicted"/>
<reference evidence="1" key="2">
    <citation type="journal article" date="2015" name="Fish Shellfish Immunol.">
        <title>Early steps in the European eel (Anguilla anguilla)-Vibrio vulnificus interaction in the gills: Role of the RtxA13 toxin.</title>
        <authorList>
            <person name="Callol A."/>
            <person name="Pajuelo D."/>
            <person name="Ebbesson L."/>
            <person name="Teles M."/>
            <person name="MacKenzie S."/>
            <person name="Amaro C."/>
        </authorList>
    </citation>
    <scope>NUCLEOTIDE SEQUENCE</scope>
</reference>
<evidence type="ECO:0000313" key="1">
    <source>
        <dbReference type="EMBL" id="JAH18654.1"/>
    </source>
</evidence>
<dbReference type="EMBL" id="GBXM01089923">
    <property type="protein sequence ID" value="JAH18654.1"/>
    <property type="molecule type" value="Transcribed_RNA"/>
</dbReference>
<reference evidence="1" key="1">
    <citation type="submission" date="2014-11" db="EMBL/GenBank/DDBJ databases">
        <authorList>
            <person name="Amaro Gonzalez C."/>
        </authorList>
    </citation>
    <scope>NUCLEOTIDE SEQUENCE</scope>
</reference>
<organism evidence="1">
    <name type="scientific">Anguilla anguilla</name>
    <name type="common">European freshwater eel</name>
    <name type="synonym">Muraena anguilla</name>
    <dbReference type="NCBI Taxonomy" id="7936"/>
    <lineage>
        <taxon>Eukaryota</taxon>
        <taxon>Metazoa</taxon>
        <taxon>Chordata</taxon>
        <taxon>Craniata</taxon>
        <taxon>Vertebrata</taxon>
        <taxon>Euteleostomi</taxon>
        <taxon>Actinopterygii</taxon>
        <taxon>Neopterygii</taxon>
        <taxon>Teleostei</taxon>
        <taxon>Anguilliformes</taxon>
        <taxon>Anguillidae</taxon>
        <taxon>Anguilla</taxon>
    </lineage>
</organism>
<accession>A0A0E9QP70</accession>
<sequence length="21" mass="2423">MPFLKSSELLISRTRSGHLCF</sequence>
<protein>
    <submittedName>
        <fullName evidence="1">Uncharacterized protein</fullName>
    </submittedName>
</protein>